<evidence type="ECO:0000313" key="3">
    <source>
        <dbReference type="Proteomes" id="UP001281203"/>
    </source>
</evidence>
<dbReference type="Gene3D" id="3.10.450.50">
    <property type="match status" value="1"/>
</dbReference>
<gene>
    <name evidence="2" type="ORF">F8E02_08225</name>
</gene>
<accession>A0ABU3X1S9</accession>
<keyword evidence="3" id="KW-1185">Reference proteome</keyword>
<name>A0ABU3X1S9_9EURY</name>
<dbReference type="InterPro" id="IPR032710">
    <property type="entry name" value="NTF2-like_dom_sf"/>
</dbReference>
<evidence type="ECO:0000259" key="1">
    <source>
        <dbReference type="Pfam" id="PF13474"/>
    </source>
</evidence>
<dbReference type="EMBL" id="WBKO01000001">
    <property type="protein sequence ID" value="MDV2481995.1"/>
    <property type="molecule type" value="Genomic_DNA"/>
</dbReference>
<protein>
    <submittedName>
        <fullName evidence="2">Nuclear transport factor 2 family protein</fullName>
    </submittedName>
</protein>
<organism evidence="2 3">
    <name type="scientific">Methanoculleus caldifontis</name>
    <dbReference type="NCBI Taxonomy" id="2651577"/>
    <lineage>
        <taxon>Archaea</taxon>
        <taxon>Methanobacteriati</taxon>
        <taxon>Methanobacteriota</taxon>
        <taxon>Stenosarchaea group</taxon>
        <taxon>Methanomicrobia</taxon>
        <taxon>Methanomicrobiales</taxon>
        <taxon>Methanomicrobiaceae</taxon>
        <taxon>Methanoculleus</taxon>
    </lineage>
</organism>
<proteinExistence type="predicted"/>
<feature type="domain" description="SnoaL-like" evidence="1">
    <location>
        <begin position="11"/>
        <end position="130"/>
    </location>
</feature>
<dbReference type="Pfam" id="PF13474">
    <property type="entry name" value="SnoaL_3"/>
    <property type="match status" value="1"/>
</dbReference>
<sequence length="142" mass="15836">MRVSEQTQNQIMEMLRRLTEATGKKDVDAILAFTDPEFRGLGTGIDEKVIGKEEYRRHLERDFAQAEEVALELSGIHIGAEGTIAWVMADMTYRFVVDGVPRTMDGRMTAVLRGTGHAWIFAQLHYSFPAAGEEAGQSYPTA</sequence>
<comment type="caution">
    <text evidence="2">The sequence shown here is derived from an EMBL/GenBank/DDBJ whole genome shotgun (WGS) entry which is preliminary data.</text>
</comment>
<reference evidence="2 3" key="1">
    <citation type="submission" date="2019-10" db="EMBL/GenBank/DDBJ databases">
        <title>Isolation and characterization of Methanoculleus sp. Wushi-C6 from a hot spring well.</title>
        <authorList>
            <person name="Chen S.-C."/>
            <person name="Lan Z.-H."/>
            <person name="You Y.-T."/>
            <person name="Lai M.-C."/>
        </authorList>
    </citation>
    <scope>NUCLEOTIDE SEQUENCE [LARGE SCALE GENOMIC DNA]</scope>
    <source>
        <strain evidence="2 3">Wushi-C6</strain>
    </source>
</reference>
<evidence type="ECO:0000313" key="2">
    <source>
        <dbReference type="EMBL" id="MDV2481995.1"/>
    </source>
</evidence>
<dbReference type="RefSeq" id="WP_317065017.1">
    <property type="nucleotide sequence ID" value="NZ_WBKO01000001.1"/>
</dbReference>
<dbReference type="Proteomes" id="UP001281203">
    <property type="component" value="Unassembled WGS sequence"/>
</dbReference>
<dbReference type="InterPro" id="IPR037401">
    <property type="entry name" value="SnoaL-like"/>
</dbReference>
<dbReference type="SUPFAM" id="SSF54427">
    <property type="entry name" value="NTF2-like"/>
    <property type="match status" value="1"/>
</dbReference>